<evidence type="ECO:0000313" key="8">
    <source>
        <dbReference type="EMBL" id="MBW7458532.1"/>
    </source>
</evidence>
<protein>
    <submittedName>
        <fullName evidence="8">Carbohydrate ABC transporter permease</fullName>
    </submittedName>
</protein>
<keyword evidence="4 7" id="KW-0812">Transmembrane</keyword>
<evidence type="ECO:0000256" key="6">
    <source>
        <dbReference type="ARBA" id="ARBA00023136"/>
    </source>
</evidence>
<organism evidence="8 9">
    <name type="scientific">Paenibacillus sepulcri</name>
    <dbReference type="NCBI Taxonomy" id="359917"/>
    <lineage>
        <taxon>Bacteria</taxon>
        <taxon>Bacillati</taxon>
        <taxon>Bacillota</taxon>
        <taxon>Bacilli</taxon>
        <taxon>Bacillales</taxon>
        <taxon>Paenibacillaceae</taxon>
        <taxon>Paenibacillus</taxon>
    </lineage>
</organism>
<feature type="transmembrane region" description="Helical" evidence="7">
    <location>
        <begin position="12"/>
        <end position="31"/>
    </location>
</feature>
<comment type="subcellular location">
    <subcellularLocation>
        <location evidence="1">Cell membrane</location>
        <topology evidence="1">Multi-pass membrane protein</topology>
    </subcellularLocation>
</comment>
<evidence type="ECO:0000256" key="7">
    <source>
        <dbReference type="SAM" id="Phobius"/>
    </source>
</evidence>
<dbReference type="SUPFAM" id="SSF161098">
    <property type="entry name" value="MetI-like"/>
    <property type="match status" value="1"/>
</dbReference>
<sequence length="113" mass="12710">MNRSWSVSRVLIVIFLLGIILATVYPFLYMISVSLSSDVYVIKNQINFLPRGLNLRAYDAVLTDPRLWSSYRNTILYAAVGTPLSLLVTAAGAYALAKKEMVFHKSFTMLVVF</sequence>
<dbReference type="InterPro" id="IPR035906">
    <property type="entry name" value="MetI-like_sf"/>
</dbReference>
<evidence type="ECO:0000256" key="4">
    <source>
        <dbReference type="ARBA" id="ARBA00022692"/>
    </source>
</evidence>
<keyword evidence="3" id="KW-1003">Cell membrane</keyword>
<dbReference type="EMBL" id="JAHZIK010001233">
    <property type="protein sequence ID" value="MBW7458532.1"/>
    <property type="molecule type" value="Genomic_DNA"/>
</dbReference>
<reference evidence="8 9" key="1">
    <citation type="submission" date="2021-07" db="EMBL/GenBank/DDBJ databases">
        <title>Paenibacillus radiodurans sp. nov., isolated from the southeastern edge of Tengger Desert.</title>
        <authorList>
            <person name="Zhang G."/>
        </authorList>
    </citation>
    <scope>NUCLEOTIDE SEQUENCE [LARGE SCALE GENOMIC DNA]</scope>
    <source>
        <strain evidence="8 9">CCM 7311</strain>
    </source>
</reference>
<keyword evidence="6 7" id="KW-0472">Membrane</keyword>
<comment type="caution">
    <text evidence="8">The sequence shown here is derived from an EMBL/GenBank/DDBJ whole genome shotgun (WGS) entry which is preliminary data.</text>
</comment>
<feature type="transmembrane region" description="Helical" evidence="7">
    <location>
        <begin position="75"/>
        <end position="97"/>
    </location>
</feature>
<proteinExistence type="predicted"/>
<dbReference type="PANTHER" id="PTHR43744">
    <property type="entry name" value="ABC TRANSPORTER PERMEASE PROTEIN MG189-RELATED-RELATED"/>
    <property type="match status" value="1"/>
</dbReference>
<evidence type="ECO:0000256" key="1">
    <source>
        <dbReference type="ARBA" id="ARBA00004651"/>
    </source>
</evidence>
<evidence type="ECO:0000256" key="5">
    <source>
        <dbReference type="ARBA" id="ARBA00022989"/>
    </source>
</evidence>
<keyword evidence="9" id="KW-1185">Reference proteome</keyword>
<evidence type="ECO:0000256" key="3">
    <source>
        <dbReference type="ARBA" id="ARBA00022475"/>
    </source>
</evidence>
<gene>
    <name evidence="8" type="ORF">K0U00_31270</name>
</gene>
<keyword evidence="5 7" id="KW-1133">Transmembrane helix</keyword>
<evidence type="ECO:0000313" key="9">
    <source>
        <dbReference type="Proteomes" id="UP001519887"/>
    </source>
</evidence>
<dbReference type="Proteomes" id="UP001519887">
    <property type="component" value="Unassembled WGS sequence"/>
</dbReference>
<keyword evidence="2" id="KW-0813">Transport</keyword>
<evidence type="ECO:0000256" key="2">
    <source>
        <dbReference type="ARBA" id="ARBA00022448"/>
    </source>
</evidence>
<feature type="non-terminal residue" evidence="8">
    <location>
        <position position="113"/>
    </location>
</feature>
<dbReference type="PANTHER" id="PTHR43744:SF9">
    <property type="entry name" value="POLYGALACTURONAN_RHAMNOGALACTURONAN TRANSPORT SYSTEM PERMEASE PROTEIN YTCP"/>
    <property type="match status" value="1"/>
</dbReference>
<dbReference type="Gene3D" id="1.10.3720.10">
    <property type="entry name" value="MetI-like"/>
    <property type="match status" value="1"/>
</dbReference>
<accession>A0ABS7CCE8</accession>
<name>A0ABS7CCE8_9BACL</name>